<proteinExistence type="predicted"/>
<reference evidence="1" key="1">
    <citation type="journal article" date="2020" name="Fungal Divers.">
        <title>Resolving the Mortierellaceae phylogeny through synthesis of multi-gene phylogenetics and phylogenomics.</title>
        <authorList>
            <person name="Vandepol N."/>
            <person name="Liber J."/>
            <person name="Desiro A."/>
            <person name="Na H."/>
            <person name="Kennedy M."/>
            <person name="Barry K."/>
            <person name="Grigoriev I.V."/>
            <person name="Miller A.N."/>
            <person name="O'Donnell K."/>
            <person name="Stajich J.E."/>
            <person name="Bonito G."/>
        </authorList>
    </citation>
    <scope>NUCLEOTIDE SEQUENCE</scope>
    <source>
        <strain evidence="1">NRRL 28262</strain>
    </source>
</reference>
<sequence length="82" mass="8261">MNSGSGGATGGAAGAGTGAFGDLAMAMPAFRAGQMPVSRTKMQETVLDISASVDNAMVLTFAERKLVDMLQFTAETTAAGDE</sequence>
<dbReference type="AlphaFoldDB" id="A0AAD4DFN3"/>
<name>A0AAD4DFN3_9FUNG</name>
<evidence type="ECO:0000313" key="1">
    <source>
        <dbReference type="EMBL" id="KAG0276662.1"/>
    </source>
</evidence>
<comment type="caution">
    <text evidence="1">The sequence shown here is derived from an EMBL/GenBank/DDBJ whole genome shotgun (WGS) entry which is preliminary data.</text>
</comment>
<organism evidence="1 2">
    <name type="scientific">Linnemannia exigua</name>
    <dbReference type="NCBI Taxonomy" id="604196"/>
    <lineage>
        <taxon>Eukaryota</taxon>
        <taxon>Fungi</taxon>
        <taxon>Fungi incertae sedis</taxon>
        <taxon>Mucoromycota</taxon>
        <taxon>Mortierellomycotina</taxon>
        <taxon>Mortierellomycetes</taxon>
        <taxon>Mortierellales</taxon>
        <taxon>Mortierellaceae</taxon>
        <taxon>Linnemannia</taxon>
    </lineage>
</organism>
<protein>
    <submittedName>
        <fullName evidence="1">Uncharacterized protein</fullName>
    </submittedName>
</protein>
<dbReference type="EMBL" id="JAAAIL010000349">
    <property type="protein sequence ID" value="KAG0276662.1"/>
    <property type="molecule type" value="Genomic_DNA"/>
</dbReference>
<keyword evidence="2" id="KW-1185">Reference proteome</keyword>
<dbReference type="Proteomes" id="UP001194580">
    <property type="component" value="Unassembled WGS sequence"/>
</dbReference>
<gene>
    <name evidence="1" type="ORF">BGZ95_007220</name>
</gene>
<accession>A0AAD4DFN3</accession>
<evidence type="ECO:0000313" key="2">
    <source>
        <dbReference type="Proteomes" id="UP001194580"/>
    </source>
</evidence>